<dbReference type="OrthoDB" id="512901at2"/>
<evidence type="ECO:0000313" key="1">
    <source>
        <dbReference type="EMBL" id="PSB57828.1"/>
    </source>
</evidence>
<proteinExistence type="predicted"/>
<organism evidence="1 2">
    <name type="scientific">Chamaesiphon polymorphus CCALA 037</name>
    <dbReference type="NCBI Taxonomy" id="2107692"/>
    <lineage>
        <taxon>Bacteria</taxon>
        <taxon>Bacillati</taxon>
        <taxon>Cyanobacteriota</taxon>
        <taxon>Cyanophyceae</taxon>
        <taxon>Gomontiellales</taxon>
        <taxon>Chamaesiphonaceae</taxon>
        <taxon>Chamaesiphon</taxon>
    </lineage>
</organism>
<protein>
    <recommendedName>
        <fullName evidence="3">VOC domain-containing protein</fullName>
    </recommendedName>
</protein>
<reference evidence="1 2" key="1">
    <citation type="submission" date="2018-03" db="EMBL/GenBank/DDBJ databases">
        <title>The ancient ancestry and fast evolution of plastids.</title>
        <authorList>
            <person name="Moore K.R."/>
            <person name="Magnabosco C."/>
            <person name="Momper L."/>
            <person name="Gold D.A."/>
            <person name="Bosak T."/>
            <person name="Fournier G.P."/>
        </authorList>
    </citation>
    <scope>NUCLEOTIDE SEQUENCE [LARGE SCALE GENOMIC DNA]</scope>
    <source>
        <strain evidence="1 2">CCALA 037</strain>
    </source>
</reference>
<dbReference type="RefSeq" id="WP_106302014.1">
    <property type="nucleotide sequence ID" value="NZ_PVWO01000060.1"/>
</dbReference>
<name>A0A2T1GJG1_9CYAN</name>
<dbReference type="EMBL" id="PVWO01000060">
    <property type="protein sequence ID" value="PSB57828.1"/>
    <property type="molecule type" value="Genomic_DNA"/>
</dbReference>
<evidence type="ECO:0000313" key="2">
    <source>
        <dbReference type="Proteomes" id="UP000238937"/>
    </source>
</evidence>
<dbReference type="AlphaFoldDB" id="A0A2T1GJG1"/>
<gene>
    <name evidence="1" type="ORF">C7B77_07030</name>
</gene>
<evidence type="ECO:0008006" key="3">
    <source>
        <dbReference type="Google" id="ProtNLM"/>
    </source>
</evidence>
<accession>A0A2T1GJG1</accession>
<sequence length="158" mass="17435">MIHHISIAVNNPQHVADVIAELWQGRSVPFPAHEGSYIAFRFDLYGTAIEVMPKSLILKPGLETAAVQFADFEPATGYTATHANISVVVSEQKVYEIAEREGWRAVRCRRGGAVDLIELWVENQVMLELLPPNLMPEYLAAVEPNSLSALLKNLAAAQ</sequence>
<keyword evidence="2" id="KW-1185">Reference proteome</keyword>
<dbReference type="Proteomes" id="UP000238937">
    <property type="component" value="Unassembled WGS sequence"/>
</dbReference>
<comment type="caution">
    <text evidence="1">The sequence shown here is derived from an EMBL/GenBank/DDBJ whole genome shotgun (WGS) entry which is preliminary data.</text>
</comment>